<reference evidence="5" key="1">
    <citation type="submission" date="2022-07" db="EMBL/GenBank/DDBJ databases">
        <title>Phylogenomic reconstructions and comparative analyses of Kickxellomycotina fungi.</title>
        <authorList>
            <person name="Reynolds N.K."/>
            <person name="Stajich J.E."/>
            <person name="Barry K."/>
            <person name="Grigoriev I.V."/>
            <person name="Crous P."/>
            <person name="Smith M.E."/>
        </authorList>
    </citation>
    <scope>NUCLEOTIDE SEQUENCE</scope>
    <source>
        <strain evidence="5">BCRC 34381</strain>
    </source>
</reference>
<organism evidence="5 6">
    <name type="scientific">Coemansia biformis</name>
    <dbReference type="NCBI Taxonomy" id="1286918"/>
    <lineage>
        <taxon>Eukaryota</taxon>
        <taxon>Fungi</taxon>
        <taxon>Fungi incertae sedis</taxon>
        <taxon>Zoopagomycota</taxon>
        <taxon>Kickxellomycotina</taxon>
        <taxon>Kickxellomycetes</taxon>
        <taxon>Kickxellales</taxon>
        <taxon>Kickxellaceae</taxon>
        <taxon>Coemansia</taxon>
    </lineage>
</organism>
<comment type="similarity">
    <text evidence="1">Belongs to the COQ10 family.</text>
</comment>
<gene>
    <name evidence="5" type="primary">COQ10A</name>
    <name evidence="5" type="ORF">LPJ61_001971</name>
</gene>
<name>A0A9W8CZL1_9FUNG</name>
<dbReference type="PANTHER" id="PTHR12901">
    <property type="entry name" value="SPERM PROTEIN HOMOLOG"/>
    <property type="match status" value="1"/>
</dbReference>
<evidence type="ECO:0000256" key="1">
    <source>
        <dbReference type="ARBA" id="ARBA00006885"/>
    </source>
</evidence>
<protein>
    <submittedName>
        <fullName evidence="5">Coenzyme Q-binding protein coq10a, mitochondrial</fullName>
    </submittedName>
</protein>
<feature type="domain" description="Coenzyme Q-binding protein COQ10 START" evidence="4">
    <location>
        <begin position="45"/>
        <end position="196"/>
    </location>
</feature>
<dbReference type="InterPro" id="IPR005031">
    <property type="entry name" value="COQ10_START"/>
</dbReference>
<dbReference type="OrthoDB" id="292693at2759"/>
<dbReference type="CDD" id="cd07813">
    <property type="entry name" value="COQ10p_like"/>
    <property type="match status" value="1"/>
</dbReference>
<accession>A0A9W8CZL1</accession>
<dbReference type="GO" id="GO:0048039">
    <property type="term" value="F:ubiquinone binding"/>
    <property type="evidence" value="ECO:0007669"/>
    <property type="project" value="InterPro"/>
</dbReference>
<evidence type="ECO:0000259" key="4">
    <source>
        <dbReference type="Pfam" id="PF03364"/>
    </source>
</evidence>
<evidence type="ECO:0000313" key="5">
    <source>
        <dbReference type="EMBL" id="KAJ1732598.1"/>
    </source>
</evidence>
<evidence type="ECO:0000256" key="3">
    <source>
        <dbReference type="ARBA" id="ARBA00024947"/>
    </source>
</evidence>
<evidence type="ECO:0000256" key="2">
    <source>
        <dbReference type="ARBA" id="ARBA00011814"/>
    </source>
</evidence>
<sequence>MNLAFPLRRMAPLASRSGQARLGPLWTGRRALASQPFHESLVFPYGREQVFDVVSDIDRYSEFVPLCKGSTVFHATRKDGPAGWQSVQAELVVGYPPFHERYTSDVVLERPRRIVATAVSAGRVFRYMRTVWEFADAAKDAAGSPVSPFIRERTSGPGAGASTRVSFCIEYEFVSALHAHAASLAFDRMARSTLAAYLARCRELYGLQPSAADVAAPRSNEWKQD</sequence>
<dbReference type="PANTHER" id="PTHR12901:SF10">
    <property type="entry name" value="COENZYME Q-BINDING PROTEIN COQ10, MITOCHONDRIAL"/>
    <property type="match status" value="1"/>
</dbReference>
<dbReference type="Proteomes" id="UP001143981">
    <property type="component" value="Unassembled WGS sequence"/>
</dbReference>
<dbReference type="SUPFAM" id="SSF55961">
    <property type="entry name" value="Bet v1-like"/>
    <property type="match status" value="1"/>
</dbReference>
<dbReference type="EMBL" id="JANBOI010000211">
    <property type="protein sequence ID" value="KAJ1732598.1"/>
    <property type="molecule type" value="Genomic_DNA"/>
</dbReference>
<dbReference type="InterPro" id="IPR044996">
    <property type="entry name" value="COQ10-like"/>
</dbReference>
<dbReference type="GO" id="GO:0045333">
    <property type="term" value="P:cellular respiration"/>
    <property type="evidence" value="ECO:0007669"/>
    <property type="project" value="InterPro"/>
</dbReference>
<dbReference type="InterPro" id="IPR023393">
    <property type="entry name" value="START-like_dom_sf"/>
</dbReference>
<comment type="caution">
    <text evidence="5">The sequence shown here is derived from an EMBL/GenBank/DDBJ whole genome shotgun (WGS) entry which is preliminary data.</text>
</comment>
<evidence type="ECO:0000313" key="6">
    <source>
        <dbReference type="Proteomes" id="UP001143981"/>
    </source>
</evidence>
<dbReference type="Gene3D" id="3.30.530.20">
    <property type="match status" value="1"/>
</dbReference>
<comment type="subunit">
    <text evidence="2">Interacts with coenzyme Q.</text>
</comment>
<dbReference type="GO" id="GO:0005739">
    <property type="term" value="C:mitochondrion"/>
    <property type="evidence" value="ECO:0007669"/>
    <property type="project" value="TreeGrafter"/>
</dbReference>
<keyword evidence="6" id="KW-1185">Reference proteome</keyword>
<dbReference type="Pfam" id="PF03364">
    <property type="entry name" value="Polyketide_cyc"/>
    <property type="match status" value="1"/>
</dbReference>
<proteinExistence type="inferred from homology"/>
<comment type="function">
    <text evidence="3">Required for the function of coenzyme Q in the respiratory chain. May serve as a chaperone or may be involved in the transport of Q6 from its site of synthesis to the catalytic sites of the respiratory complexes.</text>
</comment>
<dbReference type="AlphaFoldDB" id="A0A9W8CZL1"/>